<dbReference type="KEGG" id="ssan:NX02_06060"/>
<feature type="region of interest" description="Disordered" evidence="1">
    <location>
        <begin position="66"/>
        <end position="87"/>
    </location>
</feature>
<evidence type="ECO:0000313" key="2">
    <source>
        <dbReference type="EMBL" id="AHE52944.1"/>
    </source>
</evidence>
<accession>W0A4Q2</accession>
<gene>
    <name evidence="2" type="ORF">NX02_06060</name>
</gene>
<name>W0A4Q2_9SPHN</name>
<proteinExistence type="predicted"/>
<dbReference type="InterPro" id="IPR032710">
    <property type="entry name" value="NTF2-like_dom_sf"/>
</dbReference>
<reference evidence="2 3" key="1">
    <citation type="submission" date="2013-07" db="EMBL/GenBank/DDBJ databases">
        <title>Completed genome of Sphingomonas sanxanigenens NX02.</title>
        <authorList>
            <person name="Ma T."/>
            <person name="Huang H."/>
            <person name="Wu M."/>
            <person name="Li X."/>
            <person name="Li G."/>
        </authorList>
    </citation>
    <scope>NUCLEOTIDE SEQUENCE [LARGE SCALE GENOMIC DNA]</scope>
    <source>
        <strain evidence="2 3">NX02</strain>
    </source>
</reference>
<dbReference type="PATRIC" id="fig|1123269.5.peg.1170"/>
<dbReference type="EMBL" id="CP006644">
    <property type="protein sequence ID" value="AHE52944.1"/>
    <property type="molecule type" value="Genomic_DNA"/>
</dbReference>
<protein>
    <submittedName>
        <fullName evidence="2">Uncharacterized protein</fullName>
    </submittedName>
</protein>
<evidence type="ECO:0000256" key="1">
    <source>
        <dbReference type="SAM" id="MobiDB-lite"/>
    </source>
</evidence>
<organism evidence="2 3">
    <name type="scientific">Sphingomonas sanxanigenens DSM 19645 = NX02</name>
    <dbReference type="NCBI Taxonomy" id="1123269"/>
    <lineage>
        <taxon>Bacteria</taxon>
        <taxon>Pseudomonadati</taxon>
        <taxon>Pseudomonadota</taxon>
        <taxon>Alphaproteobacteria</taxon>
        <taxon>Sphingomonadales</taxon>
        <taxon>Sphingomonadaceae</taxon>
        <taxon>Sphingomonas</taxon>
    </lineage>
</organism>
<sequence length="87" mass="9681">MRFEEEGRMAGNDGDDILAMLHARDAATARGDARRQEGEGPMDAWNRRTIVLRRGDDGLRIVHEHRSYPMEKDGSGRAATDLKASGE</sequence>
<dbReference type="AlphaFoldDB" id="W0A4Q2"/>
<dbReference type="SUPFAM" id="SSF54427">
    <property type="entry name" value="NTF2-like"/>
    <property type="match status" value="1"/>
</dbReference>
<dbReference type="HOGENOM" id="CLU_2481704_0_0_5"/>
<dbReference type="Proteomes" id="UP000018851">
    <property type="component" value="Chromosome"/>
</dbReference>
<keyword evidence="3" id="KW-1185">Reference proteome</keyword>
<dbReference type="STRING" id="1123269.NX02_06060"/>
<feature type="compositionally biased region" description="Basic and acidic residues" evidence="1">
    <location>
        <begin position="66"/>
        <end position="75"/>
    </location>
</feature>
<dbReference type="SMR" id="W0A4Q2"/>
<dbReference type="Gene3D" id="3.10.450.50">
    <property type="match status" value="1"/>
</dbReference>
<evidence type="ECO:0000313" key="3">
    <source>
        <dbReference type="Proteomes" id="UP000018851"/>
    </source>
</evidence>